<dbReference type="RefSeq" id="WP_214651800.1">
    <property type="nucleotide sequence ID" value="NZ_RDPI01001615.1"/>
</dbReference>
<dbReference type="InterPro" id="IPR010064">
    <property type="entry name" value="HK97-gp10_tail"/>
</dbReference>
<feature type="non-terminal residue" evidence="2">
    <location>
        <position position="1"/>
    </location>
</feature>
<sequence>YRVGVSTLKGRIPKGNPDEGPKGNTPHWHLVELGTERSRAQPFLRPALSENTNKVVDTLIVELDKESTKELAK</sequence>
<comment type="caution">
    <text evidence="2">The sequence shown here is derived from an EMBL/GenBank/DDBJ whole genome shotgun (WGS) entry which is preliminary data.</text>
</comment>
<reference evidence="2 3" key="1">
    <citation type="journal article" date="2021" name="PeerJ">
        <title>Analysis of 44 Vibrio anguillarum genomes reveals high genetic diversity.</title>
        <authorList>
            <person name="Hansen M.J."/>
            <person name="Dalsgaard I."/>
        </authorList>
    </citation>
    <scope>NUCLEOTIDE SEQUENCE [LARGE SCALE GENOMIC DNA]</scope>
    <source>
        <strain evidence="2 3">040915-1/1B</strain>
    </source>
</reference>
<dbReference type="Proteomes" id="UP000726136">
    <property type="component" value="Unassembled WGS sequence"/>
</dbReference>
<evidence type="ECO:0000313" key="2">
    <source>
        <dbReference type="EMBL" id="MBF4377308.1"/>
    </source>
</evidence>
<evidence type="ECO:0000256" key="1">
    <source>
        <dbReference type="SAM" id="MobiDB-lite"/>
    </source>
</evidence>
<dbReference type="EMBL" id="RDPI01001615">
    <property type="protein sequence ID" value="MBF4377308.1"/>
    <property type="molecule type" value="Genomic_DNA"/>
</dbReference>
<organism evidence="2 3">
    <name type="scientific">Vibrio anguillarum</name>
    <name type="common">Listonella anguillarum</name>
    <dbReference type="NCBI Taxonomy" id="55601"/>
    <lineage>
        <taxon>Bacteria</taxon>
        <taxon>Pseudomonadati</taxon>
        <taxon>Pseudomonadota</taxon>
        <taxon>Gammaproteobacteria</taxon>
        <taxon>Vibrionales</taxon>
        <taxon>Vibrionaceae</taxon>
        <taxon>Vibrio</taxon>
    </lineage>
</organism>
<keyword evidence="3" id="KW-1185">Reference proteome</keyword>
<name>A0ABR9ZFR6_VIBAN</name>
<dbReference type="NCBIfam" id="TIGR01725">
    <property type="entry name" value="phge_HK97_gp10"/>
    <property type="match status" value="1"/>
</dbReference>
<evidence type="ECO:0008006" key="4">
    <source>
        <dbReference type="Google" id="ProtNLM"/>
    </source>
</evidence>
<gene>
    <name evidence="2" type="ORF">EAY46_30510</name>
</gene>
<evidence type="ECO:0000313" key="3">
    <source>
        <dbReference type="Proteomes" id="UP000726136"/>
    </source>
</evidence>
<accession>A0ABR9ZFR6</accession>
<feature type="region of interest" description="Disordered" evidence="1">
    <location>
        <begin position="1"/>
        <end position="27"/>
    </location>
</feature>
<proteinExistence type="predicted"/>
<protein>
    <recommendedName>
        <fullName evidence="4">HK97 gp10 family phage protein</fullName>
    </recommendedName>
</protein>